<dbReference type="Gene3D" id="3.20.20.80">
    <property type="entry name" value="Glycosidases"/>
    <property type="match status" value="1"/>
</dbReference>
<dbReference type="PANTHER" id="PTHR10357:SF209">
    <property type="entry name" value="PERIPLASMIC ALPHA-AMYLASE"/>
    <property type="match status" value="1"/>
</dbReference>
<evidence type="ECO:0000259" key="2">
    <source>
        <dbReference type="SMART" id="SM00642"/>
    </source>
</evidence>
<dbReference type="Pfam" id="PF00128">
    <property type="entry name" value="Alpha-amylase"/>
    <property type="match status" value="1"/>
</dbReference>
<dbReference type="InterPro" id="IPR017853">
    <property type="entry name" value="GH"/>
</dbReference>
<feature type="region of interest" description="Disordered" evidence="1">
    <location>
        <begin position="17"/>
        <end position="36"/>
    </location>
</feature>
<evidence type="ECO:0000313" key="4">
    <source>
        <dbReference type="Proteomes" id="UP001165368"/>
    </source>
</evidence>
<gene>
    <name evidence="3" type="ORF">LVY72_19835</name>
</gene>
<reference evidence="3" key="1">
    <citation type="submission" date="2022-01" db="EMBL/GenBank/DDBJ databases">
        <authorList>
            <person name="Jo J.-H."/>
            <person name="Im W.-T."/>
        </authorList>
    </citation>
    <scope>NUCLEOTIDE SEQUENCE</scope>
    <source>
        <strain evidence="3">I2-34</strain>
    </source>
</reference>
<dbReference type="PANTHER" id="PTHR10357">
    <property type="entry name" value="ALPHA-AMYLASE FAMILY MEMBER"/>
    <property type="match status" value="1"/>
</dbReference>
<dbReference type="RefSeq" id="WP_237825706.1">
    <property type="nucleotide sequence ID" value="NZ_JAKLTQ010000021.1"/>
</dbReference>
<name>A0ABS9LCH0_9MICC</name>
<feature type="domain" description="Glycosyl hydrolase family 13 catalytic" evidence="2">
    <location>
        <begin position="51"/>
        <end position="485"/>
    </location>
</feature>
<protein>
    <submittedName>
        <fullName evidence="3">Alpha-amylase family glycosyl hydrolase</fullName>
    </submittedName>
</protein>
<dbReference type="SMART" id="SM00642">
    <property type="entry name" value="Aamy"/>
    <property type="match status" value="1"/>
</dbReference>
<sequence length="598" mass="66161">MTTSVFGPEVDDAFRQSHTARQHSVAAAGGHRQIPVPFPSPQDWRDVWIYQILTDRFHNPQAQPRRNWDDTTEDFQGGTLNGVRDKLDYLQELGVGALWLSPVQMNCRYRRTYHGYGIQNFLQIDPRLASDPVAAQHDPGLAERELGELVDAAHARGLYVIFDVVLNHAGDVFEYVRDGNSGTSEAPFSDVPYPVRWRDENGQGRADWPDAAGATGASPAGLVWPHELQGNNYFRRQGLMKGEGDGDFASLKEFATERSEFLRNVLIRAHQYLIAKFDADGFRIDTLKFIEPEFARVFGNAIREYALSIGKQNFFTFGEIWDSEEKIAAYIGRNTASDSSDLIGVDAALDFPLFYALPWVAKGLQPPSALADLYAHRKEVQRGILSSHGDAGRFFVTFLDNHDQHQRLYFTGPGDPHRFDDQLTLAVGCLFALQGIPCLYYGTEQGLNGAGGVLEAVREALWGRPGAFDPGHAFYQSIRRLALVRRAQPALRYGRQYFRPVSGNGRDFGISEFAGGIVSFSRILNDTEIVVAANTNTSEAWTGHVLVDSTLNPAGSTFADLFTNKPAPGAPAQVAVSGGLASVPLRLQPMEIRLLARA</sequence>
<comment type="caution">
    <text evidence="3">The sequence shown here is derived from an EMBL/GenBank/DDBJ whole genome shotgun (WGS) entry which is preliminary data.</text>
</comment>
<keyword evidence="3" id="KW-0378">Hydrolase</keyword>
<accession>A0ABS9LCH0</accession>
<evidence type="ECO:0000313" key="3">
    <source>
        <dbReference type="EMBL" id="MCG2624142.1"/>
    </source>
</evidence>
<dbReference type="GO" id="GO:0016787">
    <property type="term" value="F:hydrolase activity"/>
    <property type="evidence" value="ECO:0007669"/>
    <property type="project" value="UniProtKB-KW"/>
</dbReference>
<dbReference type="EMBL" id="JAKLTQ010000021">
    <property type="protein sequence ID" value="MCG2624142.1"/>
    <property type="molecule type" value="Genomic_DNA"/>
</dbReference>
<dbReference type="InterPro" id="IPR006047">
    <property type="entry name" value="GH13_cat_dom"/>
</dbReference>
<proteinExistence type="predicted"/>
<dbReference type="Proteomes" id="UP001165368">
    <property type="component" value="Unassembled WGS sequence"/>
</dbReference>
<keyword evidence="4" id="KW-1185">Reference proteome</keyword>
<evidence type="ECO:0000256" key="1">
    <source>
        <dbReference type="SAM" id="MobiDB-lite"/>
    </source>
</evidence>
<organism evidence="3 4">
    <name type="scientific">Arthrobacter hankyongi</name>
    <dbReference type="NCBI Taxonomy" id="2904801"/>
    <lineage>
        <taxon>Bacteria</taxon>
        <taxon>Bacillati</taxon>
        <taxon>Actinomycetota</taxon>
        <taxon>Actinomycetes</taxon>
        <taxon>Micrococcales</taxon>
        <taxon>Micrococcaceae</taxon>
        <taxon>Arthrobacter</taxon>
    </lineage>
</organism>
<dbReference type="SUPFAM" id="SSF51445">
    <property type="entry name" value="(Trans)glycosidases"/>
    <property type="match status" value="1"/>
</dbReference>